<protein>
    <recommendedName>
        <fullName evidence="2">PH domain-containing protein</fullName>
    </recommendedName>
</protein>
<proteinExistence type="predicted"/>
<name>A0ABN8RTJ1_9CNID</name>
<feature type="domain" description="PH" evidence="2">
    <location>
        <begin position="30"/>
        <end position="136"/>
    </location>
</feature>
<dbReference type="Pfam" id="PF00169">
    <property type="entry name" value="PH"/>
    <property type="match status" value="1"/>
</dbReference>
<dbReference type="InterPro" id="IPR051707">
    <property type="entry name" value="PI-Interact_SigTrans_Reg"/>
</dbReference>
<dbReference type="InterPro" id="IPR011993">
    <property type="entry name" value="PH-like_dom_sf"/>
</dbReference>
<dbReference type="PROSITE" id="PS50003">
    <property type="entry name" value="PH_DOMAIN"/>
    <property type="match status" value="1"/>
</dbReference>
<dbReference type="PANTHER" id="PTHR14336">
    <property type="entry name" value="TANDEM PH DOMAIN CONTAINING PROTEIN"/>
    <property type="match status" value="1"/>
</dbReference>
<sequence>MKLTFLAAQKKSLEELSRRTAEMRGERKQAILKCGYLLKKSDVLKKWNLRYFVLSRECLCYYQNEEESRTGVPKGLIFFNDMSVYIDELPDKRSKYCLKIVKKSLSPQRASRTYLFSCFSERERDGWLAEILYAAAEALVMDPTSWIGRRDSIPTENLDFEVSRPLARNVCHSFTAKEMLQRCRLKLATLSLSRTSLSHAPSCTSVFDFNANRVLGVNTY</sequence>
<dbReference type="SUPFAM" id="SSF50729">
    <property type="entry name" value="PH domain-like"/>
    <property type="match status" value="1"/>
</dbReference>
<gene>
    <name evidence="3" type="ORF">PLOB_00023906</name>
</gene>
<dbReference type="Proteomes" id="UP001159405">
    <property type="component" value="Unassembled WGS sequence"/>
</dbReference>
<organism evidence="3 4">
    <name type="scientific">Porites lobata</name>
    <dbReference type="NCBI Taxonomy" id="104759"/>
    <lineage>
        <taxon>Eukaryota</taxon>
        <taxon>Metazoa</taxon>
        <taxon>Cnidaria</taxon>
        <taxon>Anthozoa</taxon>
        <taxon>Hexacorallia</taxon>
        <taxon>Scleractinia</taxon>
        <taxon>Fungiina</taxon>
        <taxon>Poritidae</taxon>
        <taxon>Porites</taxon>
    </lineage>
</organism>
<dbReference type="Gene3D" id="2.30.29.30">
    <property type="entry name" value="Pleckstrin-homology domain (PH domain)/Phosphotyrosine-binding domain (PTB)"/>
    <property type="match status" value="1"/>
</dbReference>
<dbReference type="EMBL" id="CALNXK010000283">
    <property type="protein sequence ID" value="CAH3180772.1"/>
    <property type="molecule type" value="Genomic_DNA"/>
</dbReference>
<dbReference type="InterPro" id="IPR001849">
    <property type="entry name" value="PH_domain"/>
</dbReference>
<dbReference type="SMART" id="SM00233">
    <property type="entry name" value="PH"/>
    <property type="match status" value="1"/>
</dbReference>
<reference evidence="3 4" key="1">
    <citation type="submission" date="2022-05" db="EMBL/GenBank/DDBJ databases">
        <authorList>
            <consortium name="Genoscope - CEA"/>
            <person name="William W."/>
        </authorList>
    </citation>
    <scope>NUCLEOTIDE SEQUENCE [LARGE SCALE GENOMIC DNA]</scope>
</reference>
<evidence type="ECO:0000256" key="1">
    <source>
        <dbReference type="SAM" id="Coils"/>
    </source>
</evidence>
<evidence type="ECO:0000313" key="3">
    <source>
        <dbReference type="EMBL" id="CAH3180772.1"/>
    </source>
</evidence>
<keyword evidence="1" id="KW-0175">Coiled coil</keyword>
<feature type="coiled-coil region" evidence="1">
    <location>
        <begin position="6"/>
        <end position="33"/>
    </location>
</feature>
<keyword evidence="4" id="KW-1185">Reference proteome</keyword>
<comment type="caution">
    <text evidence="3">The sequence shown here is derived from an EMBL/GenBank/DDBJ whole genome shotgun (WGS) entry which is preliminary data.</text>
</comment>
<dbReference type="PANTHER" id="PTHR14336:SF8">
    <property type="entry name" value="PROTEIN OPY1"/>
    <property type="match status" value="1"/>
</dbReference>
<evidence type="ECO:0000313" key="4">
    <source>
        <dbReference type="Proteomes" id="UP001159405"/>
    </source>
</evidence>
<accession>A0ABN8RTJ1</accession>
<evidence type="ECO:0000259" key="2">
    <source>
        <dbReference type="PROSITE" id="PS50003"/>
    </source>
</evidence>